<dbReference type="Gene3D" id="1.10.10.60">
    <property type="entry name" value="Homeodomain-like"/>
    <property type="match status" value="1"/>
</dbReference>
<dbReference type="AlphaFoldDB" id="A0A2A5AWT7"/>
<dbReference type="GO" id="GO:0003700">
    <property type="term" value="F:DNA-binding transcription factor activity"/>
    <property type="evidence" value="ECO:0007669"/>
    <property type="project" value="InterPro"/>
</dbReference>
<evidence type="ECO:0000256" key="1">
    <source>
        <dbReference type="ARBA" id="ARBA00023015"/>
    </source>
</evidence>
<feature type="domain" description="HTH araC/xylS-type" evidence="5">
    <location>
        <begin position="260"/>
        <end position="362"/>
    </location>
</feature>
<keyword evidence="4" id="KW-1133">Transmembrane helix</keyword>
<dbReference type="PANTHER" id="PTHR43280">
    <property type="entry name" value="ARAC-FAMILY TRANSCRIPTIONAL REGULATOR"/>
    <property type="match status" value="1"/>
</dbReference>
<sequence length="373" mass="41921">MNSLLQAGNLISITLLIAMGIQILFQRSTLARLFGVLFLLFSIYLSLAIIDYQAIHPILSFVAARLSSLIPGVIWLLAFHLFRDNQEGKQDAVPLYIWFLIAGYVGCRSLGVALFFLNIVSNSVSFYAIFILAPQLIMIGLATHAIYIGVAGFRADLVENRRKFRVVFVITASLFIVLTRIKTWIIYNGILQGLSSDSISIPVLDQLIVVYALVFSFTFFLTSFRTSETLSGLLSKITPRVSIADFNRKRISEGDKLLVQNIKQKMEQNRQYNEPGLTVVKFAKELGIHPHKLRRVISTYFNFSNFNQFLNFYRIQEAAQNLSAASGPISTIAYDVGFSSISAFNAAFKAIHGVTPTNYRIQKTSTDQTYKHK</sequence>
<evidence type="ECO:0000313" key="6">
    <source>
        <dbReference type="EMBL" id="PCJ23695.1"/>
    </source>
</evidence>
<comment type="caution">
    <text evidence="6">The sequence shown here is derived from an EMBL/GenBank/DDBJ whole genome shotgun (WGS) entry which is preliminary data.</text>
</comment>
<evidence type="ECO:0000313" key="7">
    <source>
        <dbReference type="Proteomes" id="UP000218327"/>
    </source>
</evidence>
<name>A0A2A5AWT7_9GAMM</name>
<feature type="transmembrane region" description="Helical" evidence="4">
    <location>
        <begin position="6"/>
        <end position="25"/>
    </location>
</feature>
<dbReference type="InterPro" id="IPR018062">
    <property type="entry name" value="HTH_AraC-typ_CS"/>
</dbReference>
<dbReference type="InterPro" id="IPR020449">
    <property type="entry name" value="Tscrpt_reg_AraC-type_HTH"/>
</dbReference>
<evidence type="ECO:0000256" key="3">
    <source>
        <dbReference type="ARBA" id="ARBA00023163"/>
    </source>
</evidence>
<feature type="transmembrane region" description="Helical" evidence="4">
    <location>
        <begin position="95"/>
        <end position="120"/>
    </location>
</feature>
<dbReference type="InterPro" id="IPR009057">
    <property type="entry name" value="Homeodomain-like_sf"/>
</dbReference>
<dbReference type="Proteomes" id="UP000218327">
    <property type="component" value="Unassembled WGS sequence"/>
</dbReference>
<evidence type="ECO:0000256" key="4">
    <source>
        <dbReference type="SAM" id="Phobius"/>
    </source>
</evidence>
<organism evidence="6 7">
    <name type="scientific">SAR86 cluster bacterium</name>
    <dbReference type="NCBI Taxonomy" id="2030880"/>
    <lineage>
        <taxon>Bacteria</taxon>
        <taxon>Pseudomonadati</taxon>
        <taxon>Pseudomonadota</taxon>
        <taxon>Gammaproteobacteria</taxon>
        <taxon>SAR86 cluster</taxon>
    </lineage>
</organism>
<keyword evidence="2" id="KW-0238">DNA-binding</keyword>
<dbReference type="PRINTS" id="PR00032">
    <property type="entry name" value="HTHARAC"/>
</dbReference>
<keyword evidence="4" id="KW-0472">Membrane</keyword>
<feature type="transmembrane region" description="Helical" evidence="4">
    <location>
        <begin position="165"/>
        <end position="187"/>
    </location>
</feature>
<feature type="transmembrane region" description="Helical" evidence="4">
    <location>
        <begin position="126"/>
        <end position="153"/>
    </location>
</feature>
<dbReference type="SUPFAM" id="SSF46689">
    <property type="entry name" value="Homeodomain-like"/>
    <property type="match status" value="1"/>
</dbReference>
<evidence type="ECO:0000256" key="2">
    <source>
        <dbReference type="ARBA" id="ARBA00023125"/>
    </source>
</evidence>
<feature type="transmembrane region" description="Helical" evidence="4">
    <location>
        <begin position="30"/>
        <end position="50"/>
    </location>
</feature>
<feature type="transmembrane region" description="Helical" evidence="4">
    <location>
        <begin position="199"/>
        <end position="221"/>
    </location>
</feature>
<evidence type="ECO:0000259" key="5">
    <source>
        <dbReference type="PROSITE" id="PS01124"/>
    </source>
</evidence>
<proteinExistence type="predicted"/>
<reference evidence="7" key="1">
    <citation type="submission" date="2017-08" db="EMBL/GenBank/DDBJ databases">
        <title>A dynamic microbial community with high functional redundancy inhabits the cold, oxic subseafloor aquifer.</title>
        <authorList>
            <person name="Tully B.J."/>
            <person name="Wheat C.G."/>
            <person name="Glazer B.T."/>
            <person name="Huber J.A."/>
        </authorList>
    </citation>
    <scope>NUCLEOTIDE SEQUENCE [LARGE SCALE GENOMIC DNA]</scope>
</reference>
<dbReference type="InterPro" id="IPR018060">
    <property type="entry name" value="HTH_AraC"/>
</dbReference>
<dbReference type="EMBL" id="NVVJ01000035">
    <property type="protein sequence ID" value="PCJ23695.1"/>
    <property type="molecule type" value="Genomic_DNA"/>
</dbReference>
<dbReference type="PANTHER" id="PTHR43280:SF29">
    <property type="entry name" value="ARAC-FAMILY TRANSCRIPTIONAL REGULATOR"/>
    <property type="match status" value="1"/>
</dbReference>
<dbReference type="GO" id="GO:0043565">
    <property type="term" value="F:sequence-specific DNA binding"/>
    <property type="evidence" value="ECO:0007669"/>
    <property type="project" value="InterPro"/>
</dbReference>
<keyword evidence="3" id="KW-0804">Transcription</keyword>
<dbReference type="PROSITE" id="PS01124">
    <property type="entry name" value="HTH_ARAC_FAMILY_2"/>
    <property type="match status" value="1"/>
</dbReference>
<gene>
    <name evidence="6" type="ORF">COA96_11110</name>
</gene>
<accession>A0A2A5AWT7</accession>
<protein>
    <recommendedName>
        <fullName evidence="5">HTH araC/xylS-type domain-containing protein</fullName>
    </recommendedName>
</protein>
<feature type="transmembrane region" description="Helical" evidence="4">
    <location>
        <begin position="62"/>
        <end position="83"/>
    </location>
</feature>
<dbReference type="PROSITE" id="PS00041">
    <property type="entry name" value="HTH_ARAC_FAMILY_1"/>
    <property type="match status" value="1"/>
</dbReference>
<dbReference type="Pfam" id="PF12833">
    <property type="entry name" value="HTH_18"/>
    <property type="match status" value="1"/>
</dbReference>
<keyword evidence="1" id="KW-0805">Transcription regulation</keyword>
<dbReference type="SMART" id="SM00342">
    <property type="entry name" value="HTH_ARAC"/>
    <property type="match status" value="1"/>
</dbReference>
<keyword evidence="4" id="KW-0812">Transmembrane</keyword>